<dbReference type="HOGENOM" id="CLU_1589128_0_0_1"/>
<evidence type="ECO:0000313" key="2">
    <source>
        <dbReference type="Proteomes" id="UP000008022"/>
    </source>
</evidence>
<dbReference type="Proteomes" id="UP000008022">
    <property type="component" value="Unassembled WGS sequence"/>
</dbReference>
<reference evidence="2" key="1">
    <citation type="submission" date="2013-06" db="EMBL/GenBank/DDBJ databases">
        <authorList>
            <person name="Zhao Q."/>
        </authorList>
    </citation>
    <scope>NUCLEOTIDE SEQUENCE</scope>
    <source>
        <strain evidence="2">cv. W1943</strain>
    </source>
</reference>
<dbReference type="AlphaFoldDB" id="A0A0E0NEN0"/>
<sequence>MTRRMRRQWSPYSVNTMSAPLAVKMSKTTLRGRDPNSTPCVCSTSVASFGSDTTTRLRTPSRRRNTGPYRADIAARNLWFRSFPTCSQLPNTGTAAGPGGAFPSPPFPPFAPTAMPANTATGSSKVRAGCCACKNDLTNKCTANDAPVAMATLTTEAAMLCVVFVRSA</sequence>
<protein>
    <submittedName>
        <fullName evidence="1">Uncharacterized protein</fullName>
    </submittedName>
</protein>
<dbReference type="Gramene" id="ORUFI02G16700.2">
    <property type="protein sequence ID" value="ORUFI02G16700.2"/>
    <property type="gene ID" value="ORUFI02G16700"/>
</dbReference>
<name>A0A0E0NEN0_ORYRU</name>
<organism evidence="1 2">
    <name type="scientific">Oryza rufipogon</name>
    <name type="common">Brownbeard rice</name>
    <name type="synonym">Asian wild rice</name>
    <dbReference type="NCBI Taxonomy" id="4529"/>
    <lineage>
        <taxon>Eukaryota</taxon>
        <taxon>Viridiplantae</taxon>
        <taxon>Streptophyta</taxon>
        <taxon>Embryophyta</taxon>
        <taxon>Tracheophyta</taxon>
        <taxon>Spermatophyta</taxon>
        <taxon>Magnoliopsida</taxon>
        <taxon>Liliopsida</taxon>
        <taxon>Poales</taxon>
        <taxon>Poaceae</taxon>
        <taxon>BOP clade</taxon>
        <taxon>Oryzoideae</taxon>
        <taxon>Oryzeae</taxon>
        <taxon>Oryzinae</taxon>
        <taxon>Oryza</taxon>
    </lineage>
</organism>
<dbReference type="EnsemblPlants" id="ORUFI02G16700.2">
    <property type="protein sequence ID" value="ORUFI02G16700.2"/>
    <property type="gene ID" value="ORUFI02G16700"/>
</dbReference>
<reference evidence="1" key="2">
    <citation type="submission" date="2015-06" db="UniProtKB">
        <authorList>
            <consortium name="EnsemblPlants"/>
        </authorList>
    </citation>
    <scope>IDENTIFICATION</scope>
</reference>
<proteinExistence type="predicted"/>
<accession>A0A0E0NEN0</accession>
<keyword evidence="2" id="KW-1185">Reference proteome</keyword>
<dbReference type="eggNOG" id="ENOG502SU7K">
    <property type="taxonomic scope" value="Eukaryota"/>
</dbReference>
<evidence type="ECO:0000313" key="1">
    <source>
        <dbReference type="EnsemblPlants" id="ORUFI02G16700.2"/>
    </source>
</evidence>